<dbReference type="AlphaFoldDB" id="A0A8H9Z0E9"/>
<accession>A0A8H9Z0E9</accession>
<keyword evidence="1" id="KW-0472">Membrane</keyword>
<proteinExistence type="predicted"/>
<reference evidence="3" key="2">
    <citation type="submission" date="2021-06" db="EMBL/GenBank/DDBJ databases">
        <title>Updating the genus Pseudomonas: Description of 43 new species and partition of the Pseudomonas putida group.</title>
        <authorList>
            <person name="Girard L."/>
            <person name="Lood C."/>
            <person name="Vandamme P."/>
            <person name="Rokni-Zadeh H."/>
            <person name="van Noort V."/>
            <person name="Hofte M."/>
            <person name="Lavigne R."/>
            <person name="De Mot R."/>
        </authorList>
    </citation>
    <scope>NUCLEOTIDE SEQUENCE</scope>
    <source>
        <strain evidence="3">SWRI145</strain>
    </source>
</reference>
<dbReference type="EMBL" id="JABWQF010000031">
    <property type="protein sequence ID" value="MBC3297207.1"/>
    <property type="molecule type" value="Genomic_DNA"/>
</dbReference>
<evidence type="ECO:0000256" key="1">
    <source>
        <dbReference type="SAM" id="Phobius"/>
    </source>
</evidence>
<protein>
    <submittedName>
        <fullName evidence="2">Uncharacterized protein</fullName>
    </submittedName>
</protein>
<keyword evidence="1" id="KW-0812">Transmembrane</keyword>
<dbReference type="RefSeq" id="WP_065890702.1">
    <property type="nucleotide sequence ID" value="NZ_CP077084.1"/>
</dbReference>
<keyword evidence="1" id="KW-1133">Transmembrane helix</keyword>
<evidence type="ECO:0000313" key="4">
    <source>
        <dbReference type="Proteomes" id="UP000615613"/>
    </source>
</evidence>
<name>A0A8H9Z0E9_9PSED</name>
<evidence type="ECO:0000313" key="3">
    <source>
        <dbReference type="EMBL" id="QXH82029.1"/>
    </source>
</evidence>
<gene>
    <name evidence="3" type="ORF">HU722_0018730</name>
    <name evidence="2" type="ORF">HU722_37325</name>
</gene>
<organism evidence="2">
    <name type="scientific">Pseudomonas tritici</name>
    <dbReference type="NCBI Taxonomy" id="2745518"/>
    <lineage>
        <taxon>Bacteria</taxon>
        <taxon>Pseudomonadati</taxon>
        <taxon>Pseudomonadota</taxon>
        <taxon>Gammaproteobacteria</taxon>
        <taxon>Pseudomonadales</taxon>
        <taxon>Pseudomonadaceae</taxon>
        <taxon>Pseudomonas</taxon>
    </lineage>
</organism>
<feature type="transmembrane region" description="Helical" evidence="1">
    <location>
        <begin position="72"/>
        <end position="93"/>
    </location>
</feature>
<evidence type="ECO:0000313" key="2">
    <source>
        <dbReference type="EMBL" id="MBC3297207.1"/>
    </source>
</evidence>
<dbReference type="Proteomes" id="UP000615613">
    <property type="component" value="Chromosome"/>
</dbReference>
<sequence>MFSYFFHTFAIADAGAAGLPECEYCLFHVVVGDAGAWDYEFWFFQSSLCHCQFFNPMGWANKVMLVGVAECWLVVLLVVVLLVVSFFLMFRFLRINPVWSRY</sequence>
<dbReference type="KEGG" id="ptrt:HU722_0018730"/>
<keyword evidence="4" id="KW-1185">Reference proteome</keyword>
<dbReference type="EMBL" id="CP077084">
    <property type="protein sequence ID" value="QXH82029.1"/>
    <property type="molecule type" value="Genomic_DNA"/>
</dbReference>
<reference evidence="2" key="1">
    <citation type="journal article" date="2020" name="Microorganisms">
        <title>Reliable Identification of Environmental Pseudomonas Isolates Using the rpoD Gene.</title>
        <authorList>
            <consortium name="The Broad Institute Genome Sequencing Platform"/>
            <person name="Girard L."/>
            <person name="Lood C."/>
            <person name="Rokni-Zadeh H."/>
            <person name="van Noort V."/>
            <person name="Lavigne R."/>
            <person name="De Mot R."/>
        </authorList>
    </citation>
    <scope>NUCLEOTIDE SEQUENCE [LARGE SCALE GENOMIC DNA]</scope>
    <source>
        <strain evidence="2">SWRI145</strain>
    </source>
</reference>